<dbReference type="SUPFAM" id="SSF63829">
    <property type="entry name" value="Calcium-dependent phosphotriesterase"/>
    <property type="match status" value="1"/>
</dbReference>
<protein>
    <submittedName>
        <fullName evidence="2">Uncharacterized protein</fullName>
    </submittedName>
</protein>
<evidence type="ECO:0000313" key="2">
    <source>
        <dbReference type="EMBL" id="MFD2066195.1"/>
    </source>
</evidence>
<sequence length="274" mass="31554">MKAKLYFLLLFLQGPLLLINQAFAQNQVQLTYSHAVAIGSPVSVSQDRNGNVYTIDTKHNLLRLDPQGRPLDTFSPPTRGRINAIEAWNPMKVLLFYQDRQELLLLDRFLRPINAIKLSALEYTGIAKAATLASDDGFWLFDESSFALQKFSNQTRALTVETSLNLILDKEQFDVRMIREYQNMVYLLDFNGGVYVFDNLGNYKKKLPFAGLKYISFKDDELYFVKDGKLQFYNLYTLAVRQIPLPTKKAYVSALVNDMQVFLFTPKLIEVFSW</sequence>
<accession>A0ABW4WWR1</accession>
<feature type="chain" id="PRO_5045419200" evidence="1">
    <location>
        <begin position="25"/>
        <end position="274"/>
    </location>
</feature>
<evidence type="ECO:0000256" key="1">
    <source>
        <dbReference type="SAM" id="SignalP"/>
    </source>
</evidence>
<keyword evidence="3" id="KW-1185">Reference proteome</keyword>
<name>A0ABW4WWR1_9BACT</name>
<dbReference type="RefSeq" id="WP_229961456.1">
    <property type="nucleotide sequence ID" value="NZ_JAJJWI010000012.1"/>
</dbReference>
<dbReference type="EMBL" id="JBHUHV010000017">
    <property type="protein sequence ID" value="MFD2066195.1"/>
    <property type="molecule type" value="Genomic_DNA"/>
</dbReference>
<keyword evidence="1" id="KW-0732">Signal</keyword>
<comment type="caution">
    <text evidence="2">The sequence shown here is derived from an EMBL/GenBank/DDBJ whole genome shotgun (WGS) entry which is preliminary data.</text>
</comment>
<evidence type="ECO:0000313" key="3">
    <source>
        <dbReference type="Proteomes" id="UP001597369"/>
    </source>
</evidence>
<reference evidence="3" key="1">
    <citation type="journal article" date="2019" name="Int. J. Syst. Evol. Microbiol.">
        <title>The Global Catalogue of Microorganisms (GCM) 10K type strain sequencing project: providing services to taxonomists for standard genome sequencing and annotation.</title>
        <authorList>
            <consortium name="The Broad Institute Genomics Platform"/>
            <consortium name="The Broad Institute Genome Sequencing Center for Infectious Disease"/>
            <person name="Wu L."/>
            <person name="Ma J."/>
        </authorList>
    </citation>
    <scope>NUCLEOTIDE SEQUENCE [LARGE SCALE GENOMIC DNA]</scope>
    <source>
        <strain evidence="3">JCM 16545</strain>
    </source>
</reference>
<proteinExistence type="predicted"/>
<feature type="signal peptide" evidence="1">
    <location>
        <begin position="1"/>
        <end position="24"/>
    </location>
</feature>
<gene>
    <name evidence="2" type="ORF">ACFSKU_04820</name>
</gene>
<organism evidence="2 3">
    <name type="scientific">Pontibacter silvestris</name>
    <dbReference type="NCBI Taxonomy" id="2305183"/>
    <lineage>
        <taxon>Bacteria</taxon>
        <taxon>Pseudomonadati</taxon>
        <taxon>Bacteroidota</taxon>
        <taxon>Cytophagia</taxon>
        <taxon>Cytophagales</taxon>
        <taxon>Hymenobacteraceae</taxon>
        <taxon>Pontibacter</taxon>
    </lineage>
</organism>
<dbReference type="Proteomes" id="UP001597369">
    <property type="component" value="Unassembled WGS sequence"/>
</dbReference>